<dbReference type="AlphaFoldDB" id="A0AAU6NZ90"/>
<proteinExistence type="predicted"/>
<protein>
    <submittedName>
        <fullName evidence="2">GTP-binding protein</fullName>
    </submittedName>
</protein>
<dbReference type="KEGG" id="mcaa:R3L15_09330"/>
<dbReference type="EMBL" id="CP136925">
    <property type="protein sequence ID" value="WXA12323.1"/>
    <property type="molecule type" value="Genomic_DNA"/>
</dbReference>
<sequence>MAKTNEIILRPRFKRTLSISNDKALEVFDHAKTSQKAFIVSRVDDHVFIKLPVQERHFWTPQLHLEINRIDKSSSMLYGLFGPSPTVWTMFMFFHFIVATLFIGFSIWAYTNYNLDQDYAIQVFLMFFMILVWFVLYAFGRLGKQKGQTDMERLYSFMKKTLNLP</sequence>
<evidence type="ECO:0000313" key="3">
    <source>
        <dbReference type="EMBL" id="WXA12323.1"/>
    </source>
</evidence>
<keyword evidence="4" id="KW-1185">Reference proteome</keyword>
<dbReference type="EMBL" id="CP136924">
    <property type="protein sequence ID" value="WXA02516.1"/>
    <property type="molecule type" value="Genomic_DNA"/>
</dbReference>
<evidence type="ECO:0000313" key="2">
    <source>
        <dbReference type="EMBL" id="WXA02516.1"/>
    </source>
</evidence>
<gene>
    <name evidence="3" type="ORF">R3L15_09330</name>
    <name evidence="2" type="ORF">R3L16_12260</name>
</gene>
<dbReference type="Proteomes" id="UP001368318">
    <property type="component" value="Chromosome"/>
</dbReference>
<evidence type="ECO:0000256" key="1">
    <source>
        <dbReference type="SAM" id="Phobius"/>
    </source>
</evidence>
<organism evidence="2 4">
    <name type="scientific">Mangrovimonas cancribranchiae</name>
    <dbReference type="NCBI Taxonomy" id="3080055"/>
    <lineage>
        <taxon>Bacteria</taxon>
        <taxon>Pseudomonadati</taxon>
        <taxon>Bacteroidota</taxon>
        <taxon>Flavobacteriia</taxon>
        <taxon>Flavobacteriales</taxon>
        <taxon>Flavobacteriaceae</taxon>
        <taxon>Mangrovimonas</taxon>
    </lineage>
</organism>
<feature type="transmembrane region" description="Helical" evidence="1">
    <location>
        <begin position="119"/>
        <end position="139"/>
    </location>
</feature>
<reference evidence="2 4" key="1">
    <citation type="submission" date="2023-10" db="EMBL/GenBank/DDBJ databases">
        <title>Culture-based analysis of two novel bacteria associated with mangrove crab gills.</title>
        <authorList>
            <person name="Yang X."/>
            <person name="Garuglieri E."/>
            <person name="Van Goethem M.W."/>
            <person name="Fusi M."/>
            <person name="Marasco R."/>
            <person name="Daffonchio D.G."/>
        </authorList>
    </citation>
    <scope>NUCLEOTIDE SEQUENCE [LARGE SCALE GENOMIC DNA]</scope>
    <source>
        <strain evidence="3">UG2-1</strain>
        <strain evidence="2">UG2-2</strain>
        <strain evidence="4">UG2_2</strain>
    </source>
</reference>
<keyword evidence="1" id="KW-0472">Membrane</keyword>
<name>A0AAU6NZ90_9FLAO</name>
<evidence type="ECO:0000313" key="4">
    <source>
        <dbReference type="Proteomes" id="UP001368318"/>
    </source>
</evidence>
<dbReference type="RefSeq" id="WP_338731311.1">
    <property type="nucleotide sequence ID" value="NZ_CP136924.1"/>
</dbReference>
<accession>A0AAU6NZ90</accession>
<feature type="transmembrane region" description="Helical" evidence="1">
    <location>
        <begin position="86"/>
        <end position="107"/>
    </location>
</feature>
<keyword evidence="1" id="KW-0812">Transmembrane</keyword>
<keyword evidence="1" id="KW-1133">Transmembrane helix</keyword>